<dbReference type="Gene3D" id="2.60.200.20">
    <property type="match status" value="1"/>
</dbReference>
<sequence length="220" mass="24192">MVYGIELSVATAMVTSDMGTLPLLAALTIGIVVAIGAVIAFLNMTVRSRDISDSAINLGDLSLQEEDKVISAEWTEDDDGTDDSFEGDELTDYTIPMTKLLLQPEQAEFAQEHEPRLFGVEGEHAGASFRLLDRKLSLGRDSIHCGIVFPYEAGEVSRRHCTIRYISETGKFLLEDHGSSNGTYLKNGERLQPGVSYELHDGDQFSLSGNRQWFMVLAGQ</sequence>
<dbReference type="InterPro" id="IPR008984">
    <property type="entry name" value="SMAD_FHA_dom_sf"/>
</dbReference>
<dbReference type="Proteomes" id="UP001178662">
    <property type="component" value="Chromosome"/>
</dbReference>
<dbReference type="PROSITE" id="PS50006">
    <property type="entry name" value="FHA_DOMAIN"/>
    <property type="match status" value="1"/>
</dbReference>
<keyword evidence="4" id="KW-1185">Reference proteome</keyword>
<dbReference type="SUPFAM" id="SSF49879">
    <property type="entry name" value="SMAD/FHA domain"/>
    <property type="match status" value="1"/>
</dbReference>
<evidence type="ECO:0000259" key="2">
    <source>
        <dbReference type="PROSITE" id="PS50006"/>
    </source>
</evidence>
<proteinExistence type="predicted"/>
<feature type="domain" description="FHA" evidence="2">
    <location>
        <begin position="136"/>
        <end position="190"/>
    </location>
</feature>
<gene>
    <name evidence="3" type="ORF">P0Y55_01725</name>
</gene>
<organism evidence="3 4">
    <name type="scientific">Candidatus Cohnella colombiensis</name>
    <dbReference type="NCBI Taxonomy" id="3121368"/>
    <lineage>
        <taxon>Bacteria</taxon>
        <taxon>Bacillati</taxon>
        <taxon>Bacillota</taxon>
        <taxon>Bacilli</taxon>
        <taxon>Bacillales</taxon>
        <taxon>Paenibacillaceae</taxon>
        <taxon>Cohnella</taxon>
    </lineage>
</organism>
<dbReference type="AlphaFoldDB" id="A0AA95EWP5"/>
<reference evidence="3" key="1">
    <citation type="submission" date="2023-03" db="EMBL/GenBank/DDBJ databases">
        <title>Andean soil-derived lignocellulolytic bacterial consortium as a source of novel taxa and putative plastic-active enzymes.</title>
        <authorList>
            <person name="Diaz-Garcia L."/>
            <person name="Chuvochina M."/>
            <person name="Feuerriegel G."/>
            <person name="Bunk B."/>
            <person name="Sproer C."/>
            <person name="Streit W.R."/>
            <person name="Rodriguez L.M."/>
            <person name="Overmann J."/>
            <person name="Jimenez D.J."/>
        </authorList>
    </citation>
    <scope>NUCLEOTIDE SEQUENCE</scope>
    <source>
        <strain evidence="3">MAG 2441</strain>
    </source>
</reference>
<dbReference type="InterPro" id="IPR050923">
    <property type="entry name" value="Cell_Proc_Reg/RNA_Proc"/>
</dbReference>
<accession>A0AA95EWP5</accession>
<feature type="transmembrane region" description="Helical" evidence="1">
    <location>
        <begin position="20"/>
        <end position="42"/>
    </location>
</feature>
<protein>
    <submittedName>
        <fullName evidence="3">FHA domain-containing protein</fullName>
    </submittedName>
</protein>
<evidence type="ECO:0000313" key="4">
    <source>
        <dbReference type="Proteomes" id="UP001178662"/>
    </source>
</evidence>
<dbReference type="InterPro" id="IPR000253">
    <property type="entry name" value="FHA_dom"/>
</dbReference>
<keyword evidence="1" id="KW-0812">Transmembrane</keyword>
<keyword evidence="1" id="KW-0472">Membrane</keyword>
<dbReference type="SMART" id="SM00240">
    <property type="entry name" value="FHA"/>
    <property type="match status" value="1"/>
</dbReference>
<dbReference type="EMBL" id="CP119317">
    <property type="protein sequence ID" value="WEK54823.1"/>
    <property type="molecule type" value="Genomic_DNA"/>
</dbReference>
<evidence type="ECO:0000256" key="1">
    <source>
        <dbReference type="SAM" id="Phobius"/>
    </source>
</evidence>
<evidence type="ECO:0000313" key="3">
    <source>
        <dbReference type="EMBL" id="WEK54823.1"/>
    </source>
</evidence>
<dbReference type="Pfam" id="PF00498">
    <property type="entry name" value="FHA"/>
    <property type="match status" value="1"/>
</dbReference>
<dbReference type="CDD" id="cd00060">
    <property type="entry name" value="FHA"/>
    <property type="match status" value="1"/>
</dbReference>
<dbReference type="PANTHER" id="PTHR23308">
    <property type="entry name" value="NUCLEAR INHIBITOR OF PROTEIN PHOSPHATASE-1"/>
    <property type="match status" value="1"/>
</dbReference>
<keyword evidence="1" id="KW-1133">Transmembrane helix</keyword>
<name>A0AA95EWP5_9BACL</name>